<gene>
    <name evidence="1" type="ORF">C0Z18_19455</name>
</gene>
<evidence type="ECO:0000313" key="1">
    <source>
        <dbReference type="EMBL" id="PMS17636.1"/>
    </source>
</evidence>
<dbReference type="AlphaFoldDB" id="A0A2N7VKG5"/>
<proteinExistence type="predicted"/>
<comment type="caution">
    <text evidence="1">The sequence shown here is derived from an EMBL/GenBank/DDBJ whole genome shotgun (WGS) entry which is preliminary data.</text>
</comment>
<keyword evidence="2" id="KW-1185">Reference proteome</keyword>
<reference evidence="1 2" key="1">
    <citation type="submission" date="2018-01" db="EMBL/GenBank/DDBJ databases">
        <title>Whole genome analyses suggest that Burkholderia sensu lato contains two further novel genera in the rhizoxinica-symbiotica group Mycetohabitans gen. nov., and Trinickia gen. nov.: implications for the evolution of diazotrophy and nodulation in the Burkholderiaceae.</title>
        <authorList>
            <person name="Estrada-de los Santos P."/>
            <person name="Palmer M."/>
            <person name="Chavez-Ramirez B."/>
            <person name="Beukes C."/>
            <person name="Steenkamp E.T."/>
            <person name="Hirsch A.M."/>
            <person name="Manyaka P."/>
            <person name="Maluk M."/>
            <person name="Lafos M."/>
            <person name="Crook M."/>
            <person name="Gross E."/>
            <person name="Simon M.F."/>
            <person name="Bueno dos Reis Junior F."/>
            <person name="Poole P.S."/>
            <person name="Venter S.N."/>
            <person name="James E.K."/>
        </authorList>
    </citation>
    <scope>NUCLEOTIDE SEQUENCE [LARGE SCALE GENOMIC DNA]</scope>
    <source>
        <strain evidence="1 2">GIMN1.004</strain>
    </source>
</reference>
<sequence length="174" mass="18567">MVSFPDGETGNNALGYCTSDSRDPNRSATLTPLGTAWQRWALKGTKVAVKWLKLAGEPEFLHELDGETSTTTRLPRRLRQRSAVDLVTIRTSLTQHSFPSVALHYGSASGFTGNFISVAPLGQWQCNLPAGAAVQVMNLSEPRNALKNGAFGVQASVAKNTSAAVRLLKDSPGG</sequence>
<name>A0A2N7VKG5_9BURK</name>
<protein>
    <submittedName>
        <fullName evidence="1">Uncharacterized protein</fullName>
    </submittedName>
</protein>
<accession>A0A2N7VKG5</accession>
<evidence type="ECO:0000313" key="2">
    <source>
        <dbReference type="Proteomes" id="UP000235616"/>
    </source>
</evidence>
<organism evidence="1 2">
    <name type="scientific">Trinickia dabaoshanensis</name>
    <dbReference type="NCBI Taxonomy" id="564714"/>
    <lineage>
        <taxon>Bacteria</taxon>
        <taxon>Pseudomonadati</taxon>
        <taxon>Pseudomonadota</taxon>
        <taxon>Betaproteobacteria</taxon>
        <taxon>Burkholderiales</taxon>
        <taxon>Burkholderiaceae</taxon>
        <taxon>Trinickia</taxon>
    </lineage>
</organism>
<dbReference type="Proteomes" id="UP000235616">
    <property type="component" value="Unassembled WGS sequence"/>
</dbReference>
<dbReference type="EMBL" id="PNYA01000018">
    <property type="protein sequence ID" value="PMS17636.1"/>
    <property type="molecule type" value="Genomic_DNA"/>
</dbReference>